<dbReference type="Gene3D" id="2.60.120.260">
    <property type="entry name" value="Galactose-binding domain-like"/>
    <property type="match status" value="1"/>
</dbReference>
<dbReference type="Proteomes" id="UP000265618">
    <property type="component" value="Unassembled WGS sequence"/>
</dbReference>
<evidence type="ECO:0000313" key="2">
    <source>
        <dbReference type="EMBL" id="GIQ80692.1"/>
    </source>
</evidence>
<keyword evidence="3" id="KW-1185">Reference proteome</keyword>
<protein>
    <recommendedName>
        <fullName evidence="1">F5/8 type C domain-containing protein</fullName>
    </recommendedName>
</protein>
<sequence>MPENDGEIMRAEPTHLDNVGLMTNVPPEYDGSDPTAREQALAKKVEDLNSLVMSMAQANMRQQRINEQLQTQLQTVLSKLAAVEEAIPCGQVPQVQDARGQMVGGNVGGISTYTRVCFTGASAASDCLHKMEGWYPGRHIVQTVEDNAARVGFSSACYNDNRDFVNSFSLYHHADIVACWKALERKEGEYISFTFERPVALVGVATMGRQCCDHRTEKLAIETYVPETRQWVPVDKTCPIYDGNHDHTTAVLHALARPVVVKQMRVVVRQYRGHPAMRLEVFVWE</sequence>
<gene>
    <name evidence="2" type="ORF">KIPB_001527</name>
</gene>
<dbReference type="EMBL" id="BDIP01000221">
    <property type="protein sequence ID" value="GIQ80692.1"/>
    <property type="molecule type" value="Genomic_DNA"/>
</dbReference>
<evidence type="ECO:0000313" key="3">
    <source>
        <dbReference type="Proteomes" id="UP000265618"/>
    </source>
</evidence>
<reference evidence="2 3" key="1">
    <citation type="journal article" date="2018" name="PLoS ONE">
        <title>The draft genome of Kipferlia bialata reveals reductive genome evolution in fornicate parasites.</title>
        <authorList>
            <person name="Tanifuji G."/>
            <person name="Takabayashi S."/>
            <person name="Kume K."/>
            <person name="Takagi M."/>
            <person name="Nakayama T."/>
            <person name="Kamikawa R."/>
            <person name="Inagaki Y."/>
            <person name="Hashimoto T."/>
        </authorList>
    </citation>
    <scope>NUCLEOTIDE SEQUENCE [LARGE SCALE GENOMIC DNA]</scope>
    <source>
        <strain evidence="2">NY0173</strain>
    </source>
</reference>
<accession>A0A9K3CQR8</accession>
<organism evidence="2 3">
    <name type="scientific">Kipferlia bialata</name>
    <dbReference type="NCBI Taxonomy" id="797122"/>
    <lineage>
        <taxon>Eukaryota</taxon>
        <taxon>Metamonada</taxon>
        <taxon>Carpediemonas-like organisms</taxon>
        <taxon>Kipferlia</taxon>
    </lineage>
</organism>
<dbReference type="PROSITE" id="PS50022">
    <property type="entry name" value="FA58C_3"/>
    <property type="match status" value="1"/>
</dbReference>
<dbReference type="AlphaFoldDB" id="A0A9K3CQR8"/>
<feature type="domain" description="F5/8 type C" evidence="1">
    <location>
        <begin position="180"/>
        <end position="284"/>
    </location>
</feature>
<evidence type="ECO:0000259" key="1">
    <source>
        <dbReference type="PROSITE" id="PS50022"/>
    </source>
</evidence>
<proteinExistence type="predicted"/>
<dbReference type="InterPro" id="IPR000421">
    <property type="entry name" value="FA58C"/>
</dbReference>
<name>A0A9K3CQR8_9EUKA</name>
<dbReference type="InterPro" id="IPR008979">
    <property type="entry name" value="Galactose-bd-like_sf"/>
</dbReference>
<dbReference type="SUPFAM" id="SSF49785">
    <property type="entry name" value="Galactose-binding domain-like"/>
    <property type="match status" value="1"/>
</dbReference>
<comment type="caution">
    <text evidence="2">The sequence shown here is derived from an EMBL/GenBank/DDBJ whole genome shotgun (WGS) entry which is preliminary data.</text>
</comment>